<evidence type="ECO:0000313" key="6">
    <source>
        <dbReference type="Proteomes" id="UP000006028"/>
    </source>
</evidence>
<dbReference type="STRING" id="748224.HMPREF9436_00867"/>
<dbReference type="Gene3D" id="3.90.1150.10">
    <property type="entry name" value="Aspartate Aminotransferase, domain 1"/>
    <property type="match status" value="1"/>
</dbReference>
<dbReference type="InterPro" id="IPR015424">
    <property type="entry name" value="PyrdxlP-dep_Trfase"/>
</dbReference>
<dbReference type="CDD" id="cd00609">
    <property type="entry name" value="AAT_like"/>
    <property type="match status" value="1"/>
</dbReference>
<reference evidence="5 6" key="1">
    <citation type="submission" date="2010-08" db="EMBL/GenBank/DDBJ databases">
        <authorList>
            <person name="Weinstock G."/>
            <person name="Sodergren E."/>
            <person name="Clifton S."/>
            <person name="Fulton L."/>
            <person name="Fulton B."/>
            <person name="Courtney L."/>
            <person name="Fronick C."/>
            <person name="Harrison M."/>
            <person name="Strong C."/>
            <person name="Farmer C."/>
            <person name="Delahaunty K."/>
            <person name="Markovic C."/>
            <person name="Hall O."/>
            <person name="Minx P."/>
            <person name="Tomlinson C."/>
            <person name="Mitreva M."/>
            <person name="Hou S."/>
            <person name="Chen J."/>
            <person name="Wollam A."/>
            <person name="Pepin K.H."/>
            <person name="Johnson M."/>
            <person name="Bhonagiri V."/>
            <person name="Zhang X."/>
            <person name="Suruliraj S."/>
            <person name="Warren W."/>
            <person name="Chinwalla A."/>
            <person name="Mardis E.R."/>
            <person name="Wilson R.K."/>
        </authorList>
    </citation>
    <scope>NUCLEOTIDE SEQUENCE [LARGE SCALE GENOMIC DNA]</scope>
    <source>
        <strain evidence="5 6">KLE1255</strain>
    </source>
</reference>
<comment type="cofactor">
    <cofactor evidence="1">
        <name>pyridoxal 5'-phosphate</name>
        <dbReference type="ChEBI" id="CHEBI:597326"/>
    </cofactor>
</comment>
<dbReference type="GO" id="GO:0008483">
    <property type="term" value="F:transaminase activity"/>
    <property type="evidence" value="ECO:0007669"/>
    <property type="project" value="UniProtKB-KW"/>
</dbReference>
<dbReference type="Pfam" id="PF00155">
    <property type="entry name" value="Aminotran_1_2"/>
    <property type="match status" value="1"/>
</dbReference>
<evidence type="ECO:0000256" key="1">
    <source>
        <dbReference type="ARBA" id="ARBA00001933"/>
    </source>
</evidence>
<feature type="domain" description="Aminotransferase class I/classII large" evidence="4">
    <location>
        <begin position="44"/>
        <end position="392"/>
    </location>
</feature>
<dbReference type="InterPro" id="IPR050881">
    <property type="entry name" value="LL-DAP_aminotransferase"/>
</dbReference>
<dbReference type="PANTHER" id="PTHR42832:SF3">
    <property type="entry name" value="L-GLUTAMINE--4-(METHYLSULFANYL)-2-OXOBUTANOATE AMINOTRANSFERASE"/>
    <property type="match status" value="1"/>
</dbReference>
<protein>
    <submittedName>
        <fullName evidence="5">Aminotransferase, class I/II</fullName>
        <ecNumber evidence="5">2.6.1.-</ecNumber>
    </submittedName>
</protein>
<dbReference type="Proteomes" id="UP000006028">
    <property type="component" value="Unassembled WGS sequence"/>
</dbReference>
<organism evidence="5 6">
    <name type="scientific">Faecalibacterium cf. prausnitzii KLE1255</name>
    <dbReference type="NCBI Taxonomy" id="748224"/>
    <lineage>
        <taxon>Bacteria</taxon>
        <taxon>Bacillati</taxon>
        <taxon>Bacillota</taxon>
        <taxon>Clostridia</taxon>
        <taxon>Eubacteriales</taxon>
        <taxon>Oscillospiraceae</taxon>
        <taxon>Faecalibacterium</taxon>
    </lineage>
</organism>
<dbReference type="GO" id="GO:0030170">
    <property type="term" value="F:pyridoxal phosphate binding"/>
    <property type="evidence" value="ECO:0007669"/>
    <property type="project" value="InterPro"/>
</dbReference>
<dbReference type="eggNOG" id="COG0436">
    <property type="taxonomic scope" value="Bacteria"/>
</dbReference>
<sequence>MLKTRGFEGYCIMEFSKRLDLFGDEIFAALNERKVALEAQGRTIYNLSVGTPDFAPAEHIRKAMMDAAADPQNWKYSLRDLPELLDAVCGYYKRRFHVEITPDQVASCAGSQEGVGHIGMVLCDEGDTVLLPTPCYPVFIAGSLLGGAKPWYYPLTKEHGFLPYVKDIPEDVARKAKYMIVSLPANPVGSVGSPELYAELVAFAKKYDILIIHDNAYSDIIFDGAVGNSFFNTPGAMDVGVEFFSLSKSFNVTGARISFLVGRRDVVAAFKKLRGQIDFGMFLPVQKAAIAALTGPLDMVKTQCGLYQQRRDALCGGLRSIGWNVPDSHGSMFVWAPIPAKYAKSMDFCLDLVEKSGVLCTPGSSFGPLGEGYVRFALTLPPERIAEAVQSIKASGILN</sequence>
<dbReference type="HOGENOM" id="CLU_017584_4_5_9"/>
<evidence type="ECO:0000256" key="3">
    <source>
        <dbReference type="ARBA" id="ARBA00022679"/>
    </source>
</evidence>
<dbReference type="BioCyc" id="FCF748224-HMP:GTSS-687-MONOMER"/>
<evidence type="ECO:0000313" key="5">
    <source>
        <dbReference type="EMBL" id="EFQ07523.1"/>
    </source>
</evidence>
<comment type="caution">
    <text evidence="5">The sequence shown here is derived from an EMBL/GenBank/DDBJ whole genome shotgun (WGS) entry which is preliminary data.</text>
</comment>
<gene>
    <name evidence="5" type="ORF">HMPREF9436_00867</name>
</gene>
<dbReference type="PANTHER" id="PTHR42832">
    <property type="entry name" value="AMINO ACID AMINOTRANSFERASE"/>
    <property type="match status" value="1"/>
</dbReference>
<proteinExistence type="predicted"/>
<dbReference type="AlphaFoldDB" id="E2ZGT0"/>
<evidence type="ECO:0000259" key="4">
    <source>
        <dbReference type="Pfam" id="PF00155"/>
    </source>
</evidence>
<dbReference type="SUPFAM" id="SSF53383">
    <property type="entry name" value="PLP-dependent transferases"/>
    <property type="match status" value="1"/>
</dbReference>
<dbReference type="EC" id="2.6.1.-" evidence="5"/>
<name>E2ZGT0_9FIRM</name>
<keyword evidence="3 5" id="KW-0808">Transferase</keyword>
<dbReference type="InterPro" id="IPR004839">
    <property type="entry name" value="Aminotransferase_I/II_large"/>
</dbReference>
<dbReference type="EMBL" id="AECU01000083">
    <property type="protein sequence ID" value="EFQ07523.1"/>
    <property type="molecule type" value="Genomic_DNA"/>
</dbReference>
<keyword evidence="2 5" id="KW-0032">Aminotransferase</keyword>
<dbReference type="Gene3D" id="3.40.640.10">
    <property type="entry name" value="Type I PLP-dependent aspartate aminotransferase-like (Major domain)"/>
    <property type="match status" value="1"/>
</dbReference>
<evidence type="ECO:0000256" key="2">
    <source>
        <dbReference type="ARBA" id="ARBA00022576"/>
    </source>
</evidence>
<dbReference type="InterPro" id="IPR015422">
    <property type="entry name" value="PyrdxlP-dep_Trfase_small"/>
</dbReference>
<accession>E2ZGT0</accession>
<dbReference type="InterPro" id="IPR015421">
    <property type="entry name" value="PyrdxlP-dep_Trfase_major"/>
</dbReference>